<dbReference type="ChiTaRS" id="PCID2">
    <property type="organism name" value="human"/>
</dbReference>
<accession>Q96H21</accession>
<sequence>MVIVSRCGTGGSVTEHANEVVMKLEALQRPGGLPLSILLVLAGLTKRGASDLRHPIAEDRQSLSCATVQPSLQDV</sequence>
<dbReference type="EMBL" id="CH471085">
    <property type="protein sequence ID" value="EAX09200.1"/>
    <property type="molecule type" value="Genomic_DNA"/>
</dbReference>
<reference evidence="1" key="2">
    <citation type="journal article" date="2004" name="Genome Res.">
        <title>The status, quality, and expansion of the NIH full-length cDNA project: the Mammalian Gene Collection (MGC).</title>
        <authorList>
            <consortium name="The MGC Project Team"/>
            <person name="Gerhard D.S."/>
            <person name="Wagner L."/>
            <person name="Feingold E.A."/>
            <person name="Shenmen C.M."/>
            <person name="Grouse L.H."/>
            <person name="Schuler G."/>
            <person name="Klein S.L."/>
            <person name="Old S."/>
            <person name="Rasooly R."/>
            <person name="Good P."/>
            <person name="Guyer M."/>
            <person name="Peck A.M."/>
            <person name="Derge J.G."/>
            <person name="Lipman D."/>
            <person name="Collins F.S."/>
            <person name="Jang W."/>
            <person name="Sherry S."/>
            <person name="Feolo M."/>
            <person name="Misquitta L."/>
            <person name="Lee E."/>
            <person name="Rotmistrovsky K."/>
            <person name="Greenhut S.F."/>
            <person name="Schaefer C.F."/>
            <person name="Buetow K."/>
            <person name="Bonner T.I."/>
            <person name="Haussler D."/>
            <person name="Kent J."/>
            <person name="Kiekhaus M."/>
            <person name="Furey T."/>
            <person name="Brent M."/>
            <person name="Prange C."/>
            <person name="Schreiber K."/>
            <person name="Shapiro N."/>
            <person name="Bhat N.K."/>
            <person name="Hopkins R.F."/>
            <person name="Hsie F."/>
            <person name="Driscoll T."/>
            <person name="Soares M.B."/>
            <person name="Casavant T.L."/>
            <person name="Scheetz T.E."/>
            <person name="Brown-stein M.J."/>
            <person name="Usdin T.B."/>
            <person name="Toshiyuki S."/>
            <person name="Carninci P."/>
            <person name="Piao Y."/>
            <person name="Dudekula D.B."/>
            <person name="Ko M.S."/>
            <person name="Kawakami K."/>
            <person name="Suzuki Y."/>
            <person name="Sugano S."/>
            <person name="Gruber C.E."/>
            <person name="Smith M.R."/>
            <person name="Simmons B."/>
            <person name="Moore T."/>
            <person name="Waterman R."/>
            <person name="Johnson S.L."/>
            <person name="Ruan Y."/>
            <person name="Wei C.L."/>
            <person name="Mathavan S."/>
            <person name="Gunaratne P.H."/>
            <person name="Wu J."/>
            <person name="Garcia A.M."/>
            <person name="Hulyk S.W."/>
            <person name="Fuh E."/>
            <person name="Yuan Y."/>
            <person name="Sneed A."/>
            <person name="Kowis C."/>
            <person name="Hodgson A."/>
            <person name="Muzny D.M."/>
            <person name="McPherson J."/>
            <person name="Gibbs R.A."/>
            <person name="Fahey J."/>
            <person name="Helton E."/>
            <person name="Ketteman M."/>
            <person name="Madan A."/>
            <person name="Rodrigues S."/>
            <person name="Sanchez A."/>
            <person name="Whiting M."/>
            <person name="Madari A."/>
            <person name="Young A.C."/>
            <person name="Wetherby K.D."/>
            <person name="Granite S.J."/>
            <person name="Kwong P.N."/>
            <person name="Brinkley C.P."/>
            <person name="Pearson R.L."/>
            <person name="Bouffard G.G."/>
            <person name="Blakesly R.W."/>
            <person name="Green E.D."/>
            <person name="Dickson M.C."/>
            <person name="Rodriguez A.C."/>
            <person name="Grimwood J."/>
            <person name="Schmutz J."/>
            <person name="Myers R.M."/>
            <person name="Butterfield Y.S."/>
            <person name="Griffith M."/>
            <person name="Griffith O.L."/>
            <person name="Krzywinski M.I."/>
            <person name="Liao N."/>
            <person name="Morin R."/>
            <person name="Morrin R."/>
            <person name="Palmquist D."/>
            <person name="Petrescu A.S."/>
            <person name="Skalska U."/>
            <person name="Smailus D.E."/>
            <person name="Stott J.M."/>
            <person name="Schnerch A."/>
            <person name="Schein J.E."/>
            <person name="Jones S.J."/>
            <person name="Holt R.A."/>
            <person name="Baross A."/>
            <person name="Marra M.A."/>
            <person name="Clifton S."/>
            <person name="Makowski K.A."/>
            <person name="Bosak S."/>
            <person name="Malek J."/>
        </authorList>
    </citation>
    <scope>NUCLEOTIDE SEQUENCE [LARGE SCALE MRNA]</scope>
    <source>
        <tissue evidence="1">Brain</tissue>
    </source>
</reference>
<proteinExistence type="evidence at transcript level"/>
<dbReference type="AlphaFoldDB" id="Q96H21"/>
<protein>
    <submittedName>
        <fullName evidence="2">HCG2012301</fullName>
    </submittedName>
    <submittedName>
        <fullName evidence="1">PCID2 protein</fullName>
    </submittedName>
</protein>
<dbReference type="EMBL" id="BC008975">
    <property type="protein sequence ID" value="AAH08975.1"/>
    <property type="molecule type" value="mRNA"/>
</dbReference>
<evidence type="ECO:0000313" key="2">
    <source>
        <dbReference type="EMBL" id="EAX09200.1"/>
    </source>
</evidence>
<dbReference type="OrthoDB" id="10252687at2759"/>
<reference evidence="2" key="1">
    <citation type="journal article" date="2001" name="Science">
        <title>The sequence of the human genome.</title>
        <authorList>
            <person name="Venter J.C."/>
            <person name="Adams M.D."/>
            <person name="Myers E.W."/>
            <person name="Li P.W."/>
            <person name="Mural R.J."/>
            <person name="Sutton G.G."/>
            <person name="Smith H.O."/>
            <person name="Yandell M."/>
            <person name="Evans C.A."/>
            <person name="Holt R.A."/>
            <person name="Gocayne J.D."/>
            <person name="Amanatides P."/>
            <person name="Ballew R.M."/>
            <person name="Huson D.H."/>
            <person name="Wortman J.R."/>
            <person name="Zhang Q."/>
            <person name="Kodira C.D."/>
            <person name="Zheng X.H."/>
            <person name="Chen L."/>
            <person name="Skupski M."/>
            <person name="Subramanian G."/>
            <person name="Thomas P.D."/>
            <person name="Zhang J."/>
            <person name="Gabor Miklos G.L."/>
            <person name="Nelson C."/>
            <person name="Broder S."/>
            <person name="Clark A.G."/>
            <person name="Nadeau J."/>
            <person name="McKusick V.A."/>
            <person name="Zinder N."/>
            <person name="Levine A.J."/>
            <person name="Roberts R.J."/>
            <person name="Simon M."/>
            <person name="Slayman C."/>
            <person name="Hunkapiller M."/>
            <person name="Bolanos R."/>
            <person name="Delcher A."/>
            <person name="Dew I."/>
            <person name="Fasulo D."/>
            <person name="Flanigan M."/>
            <person name="Florea L."/>
            <person name="Halpern A."/>
            <person name="Hannenhalli S."/>
            <person name="Kravitz S."/>
            <person name="Levy S."/>
            <person name="Mobarry C."/>
            <person name="Reinert K."/>
            <person name="Remington K."/>
            <person name="Abu-Threideh J."/>
            <person name="Beasley E."/>
            <person name="Biddick K."/>
            <person name="Bonazzi V."/>
            <person name="Brandon R."/>
            <person name="Cargill M."/>
            <person name="Chandramouliswaran I."/>
            <person name="Charlab R."/>
            <person name="Chaturvedi K."/>
            <person name="Deng Z."/>
            <person name="Di Francesco V."/>
            <person name="Dunn P."/>
            <person name="Eilbeck K."/>
            <person name="Evangelista C."/>
            <person name="Gabrielian A.E."/>
            <person name="Gan W."/>
            <person name="Ge W."/>
            <person name="Gong F."/>
            <person name="Gu Z."/>
            <person name="Guan P."/>
            <person name="Heiman T.J."/>
            <person name="Higgins M.E."/>
            <person name="Ji R.R."/>
            <person name="Ke Z."/>
            <person name="Ketchum K.A."/>
            <person name="Lai Z."/>
            <person name="Lei Y."/>
            <person name="Li Z."/>
            <person name="Li J."/>
            <person name="Liang Y."/>
            <person name="Lin X."/>
            <person name="Lu F."/>
            <person name="Merkulov G.V."/>
            <person name="Milshina N."/>
            <person name="Moore H.M."/>
            <person name="Naik A.K."/>
            <person name="Narayan V.A."/>
            <person name="Neelam B."/>
            <person name="Nusskern D."/>
            <person name="Rusch D.B."/>
            <person name="Salzberg S."/>
            <person name="Shao W."/>
            <person name="Shue B."/>
            <person name="Sun J."/>
            <person name="Wang Z."/>
            <person name="Wang A."/>
            <person name="Wang X."/>
            <person name="Wang J."/>
            <person name="Wei M."/>
            <person name="Wides R."/>
            <person name="Xiao C."/>
            <person name="Yan C."/>
            <person name="Yao A."/>
            <person name="Ye J."/>
            <person name="Zhan M."/>
            <person name="Zhang W."/>
            <person name="Zhang H."/>
            <person name="Zhao Q."/>
            <person name="Zheng L."/>
            <person name="Zhong F."/>
            <person name="Zhong W."/>
            <person name="Zhu S."/>
            <person name="Zhao S."/>
            <person name="Gilbert D."/>
            <person name="Baumhueter S."/>
            <person name="Spier G."/>
            <person name="Carter C."/>
            <person name="Cravchik A."/>
            <person name="Woodage T."/>
            <person name="Ali F."/>
            <person name="An H."/>
            <person name="Awe A."/>
            <person name="Baldwin D."/>
            <person name="Baden H."/>
            <person name="Barnstead M."/>
            <person name="Barrow I."/>
            <person name="Beeson K."/>
            <person name="Busam D."/>
            <person name="Carver A."/>
            <person name="Center A."/>
            <person name="Cheng M.L."/>
            <person name="Curry L."/>
            <person name="Danaher S."/>
            <person name="Davenport L."/>
            <person name="Desilets R."/>
            <person name="Dietz S."/>
            <person name="Dodson K."/>
            <person name="Doup L."/>
            <person name="Ferriera S."/>
            <person name="Garg N."/>
            <person name="Gluecksmann A."/>
            <person name="Hart B."/>
            <person name="Haynes J."/>
            <person name="Haynes C."/>
            <person name="Heiner C."/>
            <person name="Hladun S."/>
            <person name="Hostin D."/>
            <person name="Houck J."/>
            <person name="Howland T."/>
            <person name="Ibegwam C."/>
            <person name="Johnson J."/>
            <person name="Kalush F."/>
            <person name="Kline L."/>
            <person name="Koduru S."/>
            <person name="Love A."/>
            <person name="Mann F."/>
            <person name="May D."/>
            <person name="McCawley S."/>
            <person name="McIntosh T."/>
            <person name="McMullen I."/>
            <person name="Moy M."/>
            <person name="Moy L."/>
            <person name="Murphy B."/>
            <person name="Nelson K."/>
            <person name="Pfannkoch C."/>
            <person name="Pratts E."/>
            <person name="Puri V."/>
            <person name="Qureshi H."/>
            <person name="Reardon M."/>
            <person name="Rodriguez R."/>
            <person name="Rogers Y.H."/>
            <person name="Romblad D."/>
            <person name="Ruhfel B."/>
            <person name="Scott R."/>
            <person name="Sitter C."/>
            <person name="Smallwood M."/>
            <person name="Stewart E."/>
            <person name="Strong R."/>
            <person name="Suh E."/>
            <person name="Thomas R."/>
            <person name="Tint N.N."/>
            <person name="Tse S."/>
            <person name="Vech C."/>
            <person name="Wang G."/>
            <person name="Wetter J."/>
            <person name="Williams S."/>
            <person name="Williams M."/>
            <person name="Windsor S."/>
            <person name="Winn-Deen E."/>
            <person name="Wolfe K."/>
            <person name="Zaveri J."/>
            <person name="Zaveri K."/>
            <person name="Abril J.F."/>
            <person name="Guigo R."/>
            <person name="Campbell M.J."/>
            <person name="Sjolander K.V."/>
            <person name="Karlak B."/>
            <person name="Kejariwal A."/>
            <person name="Mi H."/>
            <person name="Lazareva B."/>
            <person name="Hatton T."/>
            <person name="Narechania A."/>
            <person name="Diemer K."/>
            <person name="Muruganujan A."/>
            <person name="Guo N."/>
            <person name="Sato S."/>
            <person name="Bafna V."/>
            <person name="Istrail S."/>
            <person name="Lippert R."/>
            <person name="Schwartz R."/>
            <person name="Walenz B."/>
            <person name="Yooseph S."/>
            <person name="Allen D."/>
            <person name="Basu A."/>
            <person name="Baxendale J."/>
            <person name="Blick L."/>
            <person name="Caminha M."/>
            <person name="Carnes-Stine J."/>
            <person name="Caulk P."/>
            <person name="Chiang Y.H."/>
            <person name="Coyne M."/>
            <person name="Dahlke C."/>
            <person name="Mays A."/>
            <person name="Dombroski M."/>
            <person name="Donnelly M."/>
            <person name="Ely D."/>
            <person name="Esparham S."/>
            <person name="Fosler C."/>
            <person name="Gire H."/>
            <person name="Glanowski S."/>
            <person name="Glasser K."/>
            <person name="Glodek A."/>
            <person name="Gorokhov M."/>
            <person name="Graham K."/>
            <person name="Gropman B."/>
            <person name="Harris M."/>
            <person name="Heil J."/>
            <person name="Henderson S."/>
            <person name="Hoover J."/>
            <person name="Jennings D."/>
            <person name="Jordan C."/>
            <person name="Jordan J."/>
            <person name="Kasha J."/>
            <person name="Kagan L."/>
            <person name="Kraft C."/>
            <person name="Levitsky A."/>
            <person name="Lewis M."/>
            <person name="Liu X."/>
            <person name="Lopez J."/>
            <person name="Ma D."/>
            <person name="Majoros W."/>
            <person name="McDaniel J."/>
            <person name="Murphy S."/>
            <person name="Newman M."/>
            <person name="Nguyen T."/>
            <person name="Nguyen N."/>
            <person name="Nodell M."/>
            <person name="Pan S."/>
            <person name="Peck J."/>
            <person name="Peterson M."/>
            <person name="Rowe W."/>
            <person name="Sanders R."/>
            <person name="Scott J."/>
            <person name="Simpson M."/>
            <person name="Smith T."/>
            <person name="Sprague A."/>
            <person name="Stockwell T."/>
            <person name="Turner R."/>
            <person name="Venter E."/>
            <person name="Wang M."/>
            <person name="Wen M."/>
            <person name="Wu D."/>
            <person name="Wu M."/>
            <person name="Xia A."/>
            <person name="Zandieh A."/>
            <person name="Zhu X."/>
        </authorList>
    </citation>
    <scope>NUCLEOTIDE SEQUENCE</scope>
</reference>
<name>Q96H21_HUMAN</name>
<organism evidence="1">
    <name type="scientific">Homo sapiens</name>
    <name type="common">Human</name>
    <dbReference type="NCBI Taxonomy" id="9606"/>
    <lineage>
        <taxon>Eukaryota</taxon>
        <taxon>Metazoa</taxon>
        <taxon>Chordata</taxon>
        <taxon>Craniata</taxon>
        <taxon>Vertebrata</taxon>
        <taxon>Euteleostomi</taxon>
        <taxon>Mammalia</taxon>
        <taxon>Eutheria</taxon>
        <taxon>Euarchontoglires</taxon>
        <taxon>Primates</taxon>
        <taxon>Haplorrhini</taxon>
        <taxon>Catarrhini</taxon>
        <taxon>Hominidae</taxon>
        <taxon>Homo</taxon>
    </lineage>
</organism>
<gene>
    <name evidence="1" type="primary">PCID2</name>
    <name evidence="2" type="ORF">hCG_2012301</name>
</gene>
<evidence type="ECO:0000313" key="1">
    <source>
        <dbReference type="EMBL" id="AAH08975.1"/>
    </source>
</evidence>
<dbReference type="IntAct" id="Q96H21">
    <property type="interactions" value="1"/>
</dbReference>
<reference evidence="2" key="3">
    <citation type="submission" date="2005-07" db="EMBL/GenBank/DDBJ databases">
        <authorList>
            <person name="Mural R.J."/>
            <person name="Istrail S."/>
            <person name="Sutton G."/>
            <person name="Florea L."/>
            <person name="Halpern A.L."/>
            <person name="Mobarry C.M."/>
            <person name="Lippert R."/>
            <person name="Walenz B."/>
            <person name="Shatkay H."/>
            <person name="Dew I."/>
            <person name="Miller J.R."/>
            <person name="Flanigan M.J."/>
            <person name="Edwards N.J."/>
            <person name="Bolanos R."/>
            <person name="Fasulo D."/>
            <person name="Halldorsson B.V."/>
            <person name="Hannenhalli S."/>
            <person name="Turner R."/>
            <person name="Yooseph S."/>
            <person name="Lu F."/>
            <person name="Nusskern D.R."/>
            <person name="Shue B.C."/>
            <person name="Zheng X.H."/>
            <person name="Zhong F."/>
            <person name="Delcher A.L."/>
            <person name="Huson D.H."/>
            <person name="Kravitz S.A."/>
            <person name="Mouchard L."/>
            <person name="Reinert K."/>
            <person name="Remington K.A."/>
            <person name="Clark A.G."/>
            <person name="Waterman M.S."/>
            <person name="Eichler E.E."/>
            <person name="Adams M.D."/>
            <person name="Hunkapiller M.W."/>
            <person name="Myers E.W."/>
            <person name="Venter J.C."/>
        </authorList>
    </citation>
    <scope>NUCLEOTIDE SEQUENCE</scope>
</reference>